<comment type="caution">
    <text evidence="2">The sequence shown here is derived from an EMBL/GenBank/DDBJ whole genome shotgun (WGS) entry which is preliminary data.</text>
</comment>
<dbReference type="PANTHER" id="PTHR35908">
    <property type="entry name" value="HYPOTHETICAL FUSION PROTEIN"/>
    <property type="match status" value="1"/>
</dbReference>
<dbReference type="InterPro" id="IPR041581">
    <property type="entry name" value="Glyoxalase_6"/>
</dbReference>
<dbReference type="SUPFAM" id="SSF54593">
    <property type="entry name" value="Glyoxalase/Bleomycin resistance protein/Dihydroxybiphenyl dioxygenase"/>
    <property type="match status" value="1"/>
</dbReference>
<dbReference type="Proteomes" id="UP001596074">
    <property type="component" value="Unassembled WGS sequence"/>
</dbReference>
<evidence type="ECO:0000313" key="3">
    <source>
        <dbReference type="Proteomes" id="UP001596074"/>
    </source>
</evidence>
<accession>A0ABW1A5K3</accession>
<dbReference type="CDD" id="cd06587">
    <property type="entry name" value="VOC"/>
    <property type="match status" value="1"/>
</dbReference>
<proteinExistence type="predicted"/>
<dbReference type="RefSeq" id="WP_378284042.1">
    <property type="nucleotide sequence ID" value="NZ_JBHSON010000031.1"/>
</dbReference>
<dbReference type="Gene3D" id="3.10.180.10">
    <property type="entry name" value="2,3-Dihydroxybiphenyl 1,2-Dioxygenase, domain 1"/>
    <property type="match status" value="1"/>
</dbReference>
<organism evidence="2 3">
    <name type="scientific">Actinomadura rugatobispora</name>
    <dbReference type="NCBI Taxonomy" id="1994"/>
    <lineage>
        <taxon>Bacteria</taxon>
        <taxon>Bacillati</taxon>
        <taxon>Actinomycetota</taxon>
        <taxon>Actinomycetes</taxon>
        <taxon>Streptosporangiales</taxon>
        <taxon>Thermomonosporaceae</taxon>
        <taxon>Actinomadura</taxon>
    </lineage>
</organism>
<name>A0ABW1A5K3_9ACTN</name>
<dbReference type="Pfam" id="PF18029">
    <property type="entry name" value="Glyoxalase_6"/>
    <property type="match status" value="1"/>
</dbReference>
<reference evidence="3" key="1">
    <citation type="journal article" date="2019" name="Int. J. Syst. Evol. Microbiol.">
        <title>The Global Catalogue of Microorganisms (GCM) 10K type strain sequencing project: providing services to taxonomists for standard genome sequencing and annotation.</title>
        <authorList>
            <consortium name="The Broad Institute Genomics Platform"/>
            <consortium name="The Broad Institute Genome Sequencing Center for Infectious Disease"/>
            <person name="Wu L."/>
            <person name="Ma J."/>
        </authorList>
    </citation>
    <scope>NUCLEOTIDE SEQUENCE [LARGE SCALE GENOMIC DNA]</scope>
    <source>
        <strain evidence="3">KCTC 42087</strain>
    </source>
</reference>
<keyword evidence="3" id="KW-1185">Reference proteome</keyword>
<protein>
    <submittedName>
        <fullName evidence="2">VOC family protein</fullName>
    </submittedName>
</protein>
<evidence type="ECO:0000313" key="2">
    <source>
        <dbReference type="EMBL" id="MFC5748385.1"/>
    </source>
</evidence>
<dbReference type="InterPro" id="IPR029068">
    <property type="entry name" value="Glyas_Bleomycin-R_OHBP_Dase"/>
</dbReference>
<gene>
    <name evidence="2" type="ORF">ACFPZN_22420</name>
</gene>
<sequence length="124" mass="13473">MPFSLTSLIVDAADLESESSFWHRLLGGSITRTATHHFLQIDGFPVIVIQHAPGQVPPQWPDGASQQMHFDLATDDAATADKRVLDAGGRRLRPTDDVVVSTQQGSRVYASPAGHPFCLRSARP</sequence>
<dbReference type="PANTHER" id="PTHR35908:SF1">
    <property type="entry name" value="CONSERVED PROTEIN"/>
    <property type="match status" value="1"/>
</dbReference>
<evidence type="ECO:0000259" key="1">
    <source>
        <dbReference type="Pfam" id="PF18029"/>
    </source>
</evidence>
<feature type="domain" description="Glyoxalase-like" evidence="1">
    <location>
        <begin position="8"/>
        <end position="119"/>
    </location>
</feature>
<dbReference type="EMBL" id="JBHSON010000031">
    <property type="protein sequence ID" value="MFC5748385.1"/>
    <property type="molecule type" value="Genomic_DNA"/>
</dbReference>